<organism evidence="4">
    <name type="scientific">Penaeus japonicus</name>
    <name type="common">Kuruma prawn</name>
    <name type="synonym">Marsupenaeus japonicus</name>
    <dbReference type="NCBI Taxonomy" id="27405"/>
    <lineage>
        <taxon>Eukaryota</taxon>
        <taxon>Metazoa</taxon>
        <taxon>Ecdysozoa</taxon>
        <taxon>Arthropoda</taxon>
        <taxon>Crustacea</taxon>
        <taxon>Multicrustacea</taxon>
        <taxon>Malacostraca</taxon>
        <taxon>Eumalacostraca</taxon>
        <taxon>Eucarida</taxon>
        <taxon>Decapoda</taxon>
        <taxon>Dendrobranchiata</taxon>
        <taxon>Penaeoidea</taxon>
        <taxon>Penaeidae</taxon>
        <taxon>Penaeus</taxon>
    </lineage>
</organism>
<dbReference type="AlphaFoldDB" id="A0A222YT35"/>
<protein>
    <submittedName>
        <fullName evidence="4">Antilipopolysaccharide factor E1</fullName>
    </submittedName>
</protein>
<dbReference type="InterPro" id="IPR038539">
    <property type="entry name" value="Anti-LPS_factor/Scygonadin_sf"/>
</dbReference>
<sequence length="127" mass="14640">MRASIIISVLALVLTTQCFANEKRILQKDITRELAGMWLTRGEMTFLGHQCNLTLVPKFSFWNLYYDGTFTCPQWTDIEGKSEKRCKLTATMAAMEQFLRKGIAKGLFKYREATDWLNDKRNATTTS</sequence>
<dbReference type="OrthoDB" id="6360961at2759"/>
<keyword evidence="1" id="KW-0929">Antimicrobial</keyword>
<evidence type="ECO:0000313" key="4">
    <source>
        <dbReference type="EMBL" id="ASR74830.1"/>
    </source>
</evidence>
<keyword evidence="2" id="KW-0044">Antibiotic</keyword>
<feature type="signal peptide" evidence="3">
    <location>
        <begin position="1"/>
        <end position="20"/>
    </location>
</feature>
<dbReference type="GO" id="GO:0042742">
    <property type="term" value="P:defense response to bacterium"/>
    <property type="evidence" value="ECO:0007669"/>
    <property type="project" value="UniProtKB-KW"/>
</dbReference>
<reference evidence="4" key="2">
    <citation type="submission" date="2017-02" db="EMBL/GenBank/DDBJ databases">
        <authorList>
            <person name="Peterson S.W."/>
        </authorList>
    </citation>
    <scope>NUCLEOTIDE SEQUENCE</scope>
</reference>
<dbReference type="EMBL" id="KY627760">
    <property type="protein sequence ID" value="ASR74830.1"/>
    <property type="molecule type" value="mRNA"/>
</dbReference>
<reference evidence="4" key="1">
    <citation type="journal article" date="2015" name="Dev. Comp. Immunol.">
        <title>A new group of anti-lipopolysaccharide factors from Marsupenaeus japonicus functions in antibacterial response.</title>
        <authorList>
            <person name="Jiang H.S."/>
            <person name="Zhang Q."/>
            <person name="Zhao Y.R."/>
            <person name="Jia W.M."/>
            <person name="Zhao X.F."/>
            <person name="Wang J.X."/>
        </authorList>
    </citation>
    <scope>NUCLEOTIDE SEQUENCE</scope>
</reference>
<dbReference type="InterPro" id="IPR024509">
    <property type="entry name" value="Anti-LPS_factor/Scygonadin"/>
</dbReference>
<evidence type="ECO:0000256" key="2">
    <source>
        <dbReference type="ARBA" id="ARBA00023022"/>
    </source>
</evidence>
<proteinExistence type="evidence at transcript level"/>
<name>A0A222YT35_PENJP</name>
<feature type="chain" id="PRO_5012443109" evidence="3">
    <location>
        <begin position="21"/>
        <end position="127"/>
    </location>
</feature>
<accession>A0A222YT35</accession>
<evidence type="ECO:0000256" key="3">
    <source>
        <dbReference type="SAM" id="SignalP"/>
    </source>
</evidence>
<gene>
    <name evidence="4" type="primary">ALF-E1</name>
</gene>
<evidence type="ECO:0000256" key="1">
    <source>
        <dbReference type="ARBA" id="ARBA00022529"/>
    </source>
</evidence>
<keyword evidence="3" id="KW-0732">Signal</keyword>
<dbReference type="Gene3D" id="3.30.160.320">
    <property type="match status" value="1"/>
</dbReference>
<dbReference type="Pfam" id="PF11630">
    <property type="entry name" value="Anti-LPS-SCYG"/>
    <property type="match status" value="1"/>
</dbReference>